<evidence type="ECO:0000256" key="1">
    <source>
        <dbReference type="SAM" id="MobiDB-lite"/>
    </source>
</evidence>
<protein>
    <submittedName>
        <fullName evidence="2">Uncharacterized protein</fullName>
    </submittedName>
</protein>
<feature type="compositionally biased region" description="Acidic residues" evidence="1">
    <location>
        <begin position="16"/>
        <end position="26"/>
    </location>
</feature>
<feature type="region of interest" description="Disordered" evidence="1">
    <location>
        <begin position="221"/>
        <end position="241"/>
    </location>
</feature>
<keyword evidence="3" id="KW-1185">Reference proteome</keyword>
<reference evidence="2 3" key="1">
    <citation type="journal article" date="2019" name="Sci. Rep.">
        <title>Comparative genomics of chytrid fungi reveal insights into the obligate biotrophic and pathogenic lifestyle of Synchytrium endobioticum.</title>
        <authorList>
            <person name="van de Vossenberg B.T.L.H."/>
            <person name="Warris S."/>
            <person name="Nguyen H.D.T."/>
            <person name="van Gent-Pelzer M.P.E."/>
            <person name="Joly D.L."/>
            <person name="van de Geest H.C."/>
            <person name="Bonants P.J.M."/>
            <person name="Smith D.S."/>
            <person name="Levesque C.A."/>
            <person name="van der Lee T.A.J."/>
        </authorList>
    </citation>
    <scope>NUCLEOTIDE SEQUENCE [LARGE SCALE GENOMIC DNA]</scope>
    <source>
        <strain evidence="2 3">CBS 675.73</strain>
    </source>
</reference>
<dbReference type="Proteomes" id="UP000320333">
    <property type="component" value="Unassembled WGS sequence"/>
</dbReference>
<sequence length="547" mass="63659">MSEQRARNAAQAVTDLEQEEEDEEVMEVPPVVALRVDWTLDEDSGDDIEMNDDSDQELFEEYYSQTPAPETHTESENDDEMPQELAFTKFNQTKKRKTTSAGTVGIDCSFAFSDIAPKAGQYFYSEQDFRDGLEFNVARWENVKAAKSHKIIQNADAEGKNEGKSCSGFSFMHEGLVVGCDCPYTSELSHETASYSLSVGRWECFCFGCEFLKNNLLGNPKNNGSEKHKEQVRRHQASEKYKEQVRRYRGSEKYKEQVRRYQGSEKYKEQVRRYKGSEKYKEQVRRYNGSEKRKEQFRRKNRRYNGSDAFYASLRKHNRTRKNRPDSTESIVDFLTANKEFVLDILGDSVNLLHAKIAVHDTEYDARGAGHADETLIREFCVLDLETKEILNIRRRLGENRIDIDPPNPAWTTIKQQLLDFDAKHNPDFYIAYEKPNNDRHRWETILGPTDYMKLKHKFVDFQKTFVNPITTLSNQSTSKQMYLPGRELTTLHKHLFMTSLLEQQLELSLFPVLDFAHHEKCNLDVHELANLFLIWKAVLTESDSDE</sequence>
<accession>A0A507CRV0</accession>
<dbReference type="AlphaFoldDB" id="A0A507CRV0"/>
<organism evidence="2 3">
    <name type="scientific">Chytriomyces confervae</name>
    <dbReference type="NCBI Taxonomy" id="246404"/>
    <lineage>
        <taxon>Eukaryota</taxon>
        <taxon>Fungi</taxon>
        <taxon>Fungi incertae sedis</taxon>
        <taxon>Chytridiomycota</taxon>
        <taxon>Chytridiomycota incertae sedis</taxon>
        <taxon>Chytridiomycetes</taxon>
        <taxon>Chytridiales</taxon>
        <taxon>Chytriomycetaceae</taxon>
        <taxon>Chytriomyces</taxon>
    </lineage>
</organism>
<feature type="region of interest" description="Disordered" evidence="1">
    <location>
        <begin position="1"/>
        <end position="81"/>
    </location>
</feature>
<comment type="caution">
    <text evidence="2">The sequence shown here is derived from an EMBL/GenBank/DDBJ whole genome shotgun (WGS) entry which is preliminary data.</text>
</comment>
<proteinExistence type="predicted"/>
<evidence type="ECO:0000313" key="3">
    <source>
        <dbReference type="Proteomes" id="UP000320333"/>
    </source>
</evidence>
<dbReference type="EMBL" id="QEAP01001693">
    <property type="protein sequence ID" value="TPX41818.1"/>
    <property type="molecule type" value="Genomic_DNA"/>
</dbReference>
<feature type="compositionally biased region" description="Acidic residues" evidence="1">
    <location>
        <begin position="39"/>
        <end position="60"/>
    </location>
</feature>
<name>A0A507CRV0_9FUNG</name>
<gene>
    <name evidence="2" type="ORF">CcCBS67573_g10551</name>
</gene>
<dbReference type="OrthoDB" id="2143313at2759"/>
<evidence type="ECO:0000313" key="2">
    <source>
        <dbReference type="EMBL" id="TPX41818.1"/>
    </source>
</evidence>